<dbReference type="RefSeq" id="WP_072429940.1">
    <property type="nucleotide sequence ID" value="NZ_FPKR01000015.1"/>
</dbReference>
<evidence type="ECO:0000313" key="2">
    <source>
        <dbReference type="EMBL" id="SFZ79244.1"/>
    </source>
</evidence>
<keyword evidence="1" id="KW-0472">Membrane</keyword>
<organism evidence="2 3">
    <name type="scientific">Chitinimonas taiwanensis DSM 18899</name>
    <dbReference type="NCBI Taxonomy" id="1121279"/>
    <lineage>
        <taxon>Bacteria</taxon>
        <taxon>Pseudomonadati</taxon>
        <taxon>Pseudomonadota</taxon>
        <taxon>Betaproteobacteria</taxon>
        <taxon>Neisseriales</taxon>
        <taxon>Chitinibacteraceae</taxon>
        <taxon>Chitinimonas</taxon>
    </lineage>
</organism>
<keyword evidence="1" id="KW-1133">Transmembrane helix</keyword>
<gene>
    <name evidence="2" type="ORF">SAMN02745887_03464</name>
</gene>
<dbReference type="OrthoDB" id="5295180at2"/>
<evidence type="ECO:0000313" key="3">
    <source>
        <dbReference type="Proteomes" id="UP000186513"/>
    </source>
</evidence>
<name>A0A1K2HR19_9NEIS</name>
<dbReference type="STRING" id="1121279.SAMN02745887_03464"/>
<dbReference type="Proteomes" id="UP000186513">
    <property type="component" value="Unassembled WGS sequence"/>
</dbReference>
<reference evidence="2 3" key="1">
    <citation type="submission" date="2016-11" db="EMBL/GenBank/DDBJ databases">
        <authorList>
            <person name="Jaros S."/>
            <person name="Januszkiewicz K."/>
            <person name="Wedrychowicz H."/>
        </authorList>
    </citation>
    <scope>NUCLEOTIDE SEQUENCE [LARGE SCALE GENOMIC DNA]</scope>
    <source>
        <strain evidence="2 3">DSM 18899</strain>
    </source>
</reference>
<proteinExistence type="predicted"/>
<dbReference type="PROSITE" id="PS51257">
    <property type="entry name" value="PROKAR_LIPOPROTEIN"/>
    <property type="match status" value="1"/>
</dbReference>
<dbReference type="InterPro" id="IPR008620">
    <property type="entry name" value="FixH"/>
</dbReference>
<evidence type="ECO:0008006" key="4">
    <source>
        <dbReference type="Google" id="ProtNLM"/>
    </source>
</evidence>
<keyword evidence="3" id="KW-1185">Reference proteome</keyword>
<sequence length="174" mass="18647">MTESSRWYRQPVAWLFLILLSVTVLACIGLIILAIKSDDGLVADDYYKRGNEIGMEIGRDKQAAALGLSAQLFVADDGLSVRALLLPLPASPQAVVLRLAHPTRAGLDVVLTLQPEAGGMLVAKLEQPLHKQRWLVQLEAASVGSQASPWRLRHEAELGPGATLALKAQPSPAG</sequence>
<dbReference type="AlphaFoldDB" id="A0A1K2HR19"/>
<dbReference type="EMBL" id="FPKR01000015">
    <property type="protein sequence ID" value="SFZ79244.1"/>
    <property type="molecule type" value="Genomic_DNA"/>
</dbReference>
<evidence type="ECO:0000256" key="1">
    <source>
        <dbReference type="SAM" id="Phobius"/>
    </source>
</evidence>
<feature type="transmembrane region" description="Helical" evidence="1">
    <location>
        <begin position="12"/>
        <end position="35"/>
    </location>
</feature>
<keyword evidence="1" id="KW-0812">Transmembrane</keyword>
<dbReference type="Pfam" id="PF05751">
    <property type="entry name" value="FixH"/>
    <property type="match status" value="1"/>
</dbReference>
<accession>A0A1K2HR19</accession>
<protein>
    <recommendedName>
        <fullName evidence="4">Nitrogen fixation protein FixH</fullName>
    </recommendedName>
</protein>